<keyword evidence="1" id="KW-0732">Signal</keyword>
<dbReference type="AlphaFoldDB" id="A0A9D9EJ19"/>
<dbReference type="Proteomes" id="UP000810252">
    <property type="component" value="Unassembled WGS sequence"/>
</dbReference>
<feature type="chain" id="PRO_5038461099" evidence="1">
    <location>
        <begin position="21"/>
        <end position="303"/>
    </location>
</feature>
<comment type="caution">
    <text evidence="3">The sequence shown here is derived from an EMBL/GenBank/DDBJ whole genome shotgun (WGS) entry which is preliminary data.</text>
</comment>
<dbReference type="EMBL" id="JADIMQ010000053">
    <property type="protein sequence ID" value="MBO8448393.1"/>
    <property type="molecule type" value="Genomic_DNA"/>
</dbReference>
<dbReference type="PROSITE" id="PS51257">
    <property type="entry name" value="PROKAR_LIPOPROTEIN"/>
    <property type="match status" value="1"/>
</dbReference>
<organism evidence="3 4">
    <name type="scientific">Candidatus Cryptobacteroides merdigallinarum</name>
    <dbReference type="NCBI Taxonomy" id="2840770"/>
    <lineage>
        <taxon>Bacteria</taxon>
        <taxon>Pseudomonadati</taxon>
        <taxon>Bacteroidota</taxon>
        <taxon>Bacteroidia</taxon>
        <taxon>Bacteroidales</taxon>
        <taxon>Candidatus Cryptobacteroides</taxon>
    </lineage>
</organism>
<protein>
    <submittedName>
        <fullName evidence="3">DUF4984 domain-containing protein</fullName>
    </submittedName>
</protein>
<dbReference type="SUPFAM" id="SSF141072">
    <property type="entry name" value="CalX-like"/>
    <property type="match status" value="1"/>
</dbReference>
<feature type="domain" description="DUF4984" evidence="2">
    <location>
        <begin position="133"/>
        <end position="298"/>
    </location>
</feature>
<feature type="signal peptide" evidence="1">
    <location>
        <begin position="1"/>
        <end position="20"/>
    </location>
</feature>
<sequence length="303" mass="34561">MRRIPILVFILLGAFFTACQEDNVKVADREYILFQDTLSVNPVLADEGYTFTVPVSSTVACDYDRTIAVEIIDEGSNAIEGRDYVLESNTITIPAGQYAANVVVHPQYDRFGETDTLSFNLRLVMPDQLRLDLYGDQTKVSMYKVCPFNIETFSGWCVVTSMFLYEYPGLTNTDQSYQRLIKTEVDMEENTIILHDWLFDGYDVKLKFDNSDPANPRVTMPEDQLLSDELSVFGQVNGDNRILGTSSPAYISYFNTCQSFVALWLRAYVYDLSTLVGYVGDFYNILEWVSDEEADRLQREEGM</sequence>
<gene>
    <name evidence="3" type="ORF">IAC29_03875</name>
</gene>
<proteinExistence type="predicted"/>
<dbReference type="Pfam" id="PF16372">
    <property type="entry name" value="DUF4984"/>
    <property type="match status" value="1"/>
</dbReference>
<accession>A0A9D9EJ19</accession>
<evidence type="ECO:0000256" key="1">
    <source>
        <dbReference type="SAM" id="SignalP"/>
    </source>
</evidence>
<evidence type="ECO:0000313" key="4">
    <source>
        <dbReference type="Proteomes" id="UP000810252"/>
    </source>
</evidence>
<dbReference type="InterPro" id="IPR032283">
    <property type="entry name" value="DUF4984"/>
</dbReference>
<dbReference type="InterPro" id="IPR038081">
    <property type="entry name" value="CalX-like_sf"/>
</dbReference>
<evidence type="ECO:0000313" key="3">
    <source>
        <dbReference type="EMBL" id="MBO8448393.1"/>
    </source>
</evidence>
<evidence type="ECO:0000259" key="2">
    <source>
        <dbReference type="Pfam" id="PF16372"/>
    </source>
</evidence>
<name>A0A9D9EJ19_9BACT</name>
<dbReference type="Gene3D" id="2.60.40.2030">
    <property type="match status" value="1"/>
</dbReference>
<reference evidence="3" key="1">
    <citation type="submission" date="2020-10" db="EMBL/GenBank/DDBJ databases">
        <authorList>
            <person name="Gilroy R."/>
        </authorList>
    </citation>
    <scope>NUCLEOTIDE SEQUENCE</scope>
    <source>
        <strain evidence="3">20514</strain>
    </source>
</reference>
<reference evidence="3" key="2">
    <citation type="journal article" date="2021" name="PeerJ">
        <title>Extensive microbial diversity within the chicken gut microbiome revealed by metagenomics and culture.</title>
        <authorList>
            <person name="Gilroy R."/>
            <person name="Ravi A."/>
            <person name="Getino M."/>
            <person name="Pursley I."/>
            <person name="Horton D.L."/>
            <person name="Alikhan N.F."/>
            <person name="Baker D."/>
            <person name="Gharbi K."/>
            <person name="Hall N."/>
            <person name="Watson M."/>
            <person name="Adriaenssens E.M."/>
            <person name="Foster-Nyarko E."/>
            <person name="Jarju S."/>
            <person name="Secka A."/>
            <person name="Antonio M."/>
            <person name="Oren A."/>
            <person name="Chaudhuri R.R."/>
            <person name="La Ragione R."/>
            <person name="Hildebrand F."/>
            <person name="Pallen M.J."/>
        </authorList>
    </citation>
    <scope>NUCLEOTIDE SEQUENCE</scope>
    <source>
        <strain evidence="3">20514</strain>
    </source>
</reference>